<dbReference type="RefSeq" id="WP_379927886.1">
    <property type="nucleotide sequence ID" value="NZ_JBHUMM010000002.1"/>
</dbReference>
<comment type="caution">
    <text evidence="2">The sequence shown here is derived from an EMBL/GenBank/DDBJ whole genome shotgun (WGS) entry which is preliminary data.</text>
</comment>
<feature type="transmembrane region" description="Helical" evidence="1">
    <location>
        <begin position="12"/>
        <end position="30"/>
    </location>
</feature>
<sequence>MHQWWLKIRLSLRAVIFPLICIQFFRTLLFPTPFDVFILFVLFLAYLGFLLQVY</sequence>
<keyword evidence="1" id="KW-1133">Transmembrane helix</keyword>
<evidence type="ECO:0000256" key="1">
    <source>
        <dbReference type="SAM" id="Phobius"/>
    </source>
</evidence>
<keyword evidence="1" id="KW-0472">Membrane</keyword>
<feature type="transmembrane region" description="Helical" evidence="1">
    <location>
        <begin position="36"/>
        <end position="53"/>
    </location>
</feature>
<evidence type="ECO:0000313" key="3">
    <source>
        <dbReference type="Proteomes" id="UP001597497"/>
    </source>
</evidence>
<dbReference type="EMBL" id="JBHUMM010000002">
    <property type="protein sequence ID" value="MFD2670496.1"/>
    <property type="molecule type" value="Genomic_DNA"/>
</dbReference>
<keyword evidence="3" id="KW-1185">Reference proteome</keyword>
<organism evidence="2 3">
    <name type="scientific">Marinicrinis sediminis</name>
    <dbReference type="NCBI Taxonomy" id="1652465"/>
    <lineage>
        <taxon>Bacteria</taxon>
        <taxon>Bacillati</taxon>
        <taxon>Bacillota</taxon>
        <taxon>Bacilli</taxon>
        <taxon>Bacillales</taxon>
        <taxon>Paenibacillaceae</taxon>
    </lineage>
</organism>
<gene>
    <name evidence="2" type="ORF">ACFSUC_02595</name>
</gene>
<reference evidence="3" key="1">
    <citation type="journal article" date="2019" name="Int. J. Syst. Evol. Microbiol.">
        <title>The Global Catalogue of Microorganisms (GCM) 10K type strain sequencing project: providing services to taxonomists for standard genome sequencing and annotation.</title>
        <authorList>
            <consortium name="The Broad Institute Genomics Platform"/>
            <consortium name="The Broad Institute Genome Sequencing Center for Infectious Disease"/>
            <person name="Wu L."/>
            <person name="Ma J."/>
        </authorList>
    </citation>
    <scope>NUCLEOTIDE SEQUENCE [LARGE SCALE GENOMIC DNA]</scope>
    <source>
        <strain evidence="3">KCTC 33676</strain>
    </source>
</reference>
<accession>A0ABW5R6Z8</accession>
<keyword evidence="1" id="KW-0812">Transmembrane</keyword>
<evidence type="ECO:0000313" key="2">
    <source>
        <dbReference type="EMBL" id="MFD2670496.1"/>
    </source>
</evidence>
<protein>
    <submittedName>
        <fullName evidence="2">Uncharacterized protein</fullName>
    </submittedName>
</protein>
<dbReference type="Proteomes" id="UP001597497">
    <property type="component" value="Unassembled WGS sequence"/>
</dbReference>
<name>A0ABW5R6Z8_9BACL</name>
<proteinExistence type="predicted"/>